<dbReference type="EMBL" id="CP025791">
    <property type="protein sequence ID" value="AUP78151.1"/>
    <property type="molecule type" value="Genomic_DNA"/>
</dbReference>
<evidence type="ECO:0008006" key="3">
    <source>
        <dbReference type="Google" id="ProtNLM"/>
    </source>
</evidence>
<name>A0A2K9PM56_9FLAO</name>
<proteinExistence type="predicted"/>
<keyword evidence="2" id="KW-1185">Reference proteome</keyword>
<organism evidence="1 2">
    <name type="scientific">Flavivirga eckloniae</name>
    <dbReference type="NCBI Taxonomy" id="1803846"/>
    <lineage>
        <taxon>Bacteria</taxon>
        <taxon>Pseudomonadati</taxon>
        <taxon>Bacteroidota</taxon>
        <taxon>Flavobacteriia</taxon>
        <taxon>Flavobacteriales</taxon>
        <taxon>Flavobacteriaceae</taxon>
        <taxon>Flavivirga</taxon>
    </lineage>
</organism>
<evidence type="ECO:0000313" key="1">
    <source>
        <dbReference type="EMBL" id="AUP78151.1"/>
    </source>
</evidence>
<dbReference type="Proteomes" id="UP000235826">
    <property type="component" value="Chromosome"/>
</dbReference>
<dbReference type="KEGG" id="fek:C1H87_05235"/>
<dbReference type="AlphaFoldDB" id="A0A2K9PM56"/>
<accession>A0A2K9PM56</accession>
<gene>
    <name evidence="1" type="ORF">C1H87_05235</name>
</gene>
<protein>
    <recommendedName>
        <fullName evidence="3">STAS/SEC14 domain-containing protein</fullName>
    </recommendedName>
</protein>
<sequence>MALIYFIHRFFSFLRFYMNIFKLMISVRDTNFYKDIIKEFNYSFGTIFVFKDFMISEFNEGEVIGWEEHARFFTKEIADFLGTNGEDLIFISNRINSYSTMASDWLKFFKHNYKLKGYLIVSSEKISKLAVMTENLFFNNRIKRFNSLYAAVNYVKNGLIEIT</sequence>
<evidence type="ECO:0000313" key="2">
    <source>
        <dbReference type="Proteomes" id="UP000235826"/>
    </source>
</evidence>
<reference evidence="1 2" key="1">
    <citation type="submission" date="2018-01" db="EMBL/GenBank/DDBJ databases">
        <title>Complete genome sequence of Flavivirga eckloniae ECD14 isolated from seaweed Ecklonia cava.</title>
        <authorList>
            <person name="Lee J.H."/>
            <person name="Baik K.S."/>
            <person name="Seong C.N."/>
        </authorList>
    </citation>
    <scope>NUCLEOTIDE SEQUENCE [LARGE SCALE GENOMIC DNA]</scope>
    <source>
        <strain evidence="1 2">ECD14</strain>
    </source>
</reference>